<dbReference type="STRING" id="388919.SSA_1099"/>
<dbReference type="InterPro" id="IPR001343">
    <property type="entry name" value="Hemolysn_Ca-bd"/>
</dbReference>
<gene>
    <name evidence="4" type="ordered locus">SSA_1099</name>
</gene>
<organism evidence="4 5">
    <name type="scientific">Streptococcus sanguinis (strain SK36)</name>
    <dbReference type="NCBI Taxonomy" id="388919"/>
    <lineage>
        <taxon>Bacteria</taxon>
        <taxon>Bacillati</taxon>
        <taxon>Bacillota</taxon>
        <taxon>Bacilli</taxon>
        <taxon>Lactobacillales</taxon>
        <taxon>Streptococcaceae</taxon>
        <taxon>Streptococcus</taxon>
    </lineage>
</organism>
<dbReference type="PANTHER" id="PTHR38340:SF1">
    <property type="entry name" value="S-LAYER PROTEIN"/>
    <property type="match status" value="1"/>
</dbReference>
<feature type="region of interest" description="Disordered" evidence="3">
    <location>
        <begin position="140"/>
        <end position="175"/>
    </location>
</feature>
<dbReference type="OrthoDB" id="2651947at2"/>
<dbReference type="PATRIC" id="fig|388919.9.peg.1045"/>
<name>A3CMV6_STRSV</name>
<dbReference type="GO" id="GO:0005509">
    <property type="term" value="F:calcium ion binding"/>
    <property type="evidence" value="ECO:0007669"/>
    <property type="project" value="InterPro"/>
</dbReference>
<dbReference type="InterPro" id="IPR018511">
    <property type="entry name" value="Hemolysin-typ_Ca-bd_CS"/>
</dbReference>
<evidence type="ECO:0000256" key="1">
    <source>
        <dbReference type="ARBA" id="ARBA00004613"/>
    </source>
</evidence>
<dbReference type="EMBL" id="CP000387">
    <property type="protein sequence ID" value="ABN44511.1"/>
    <property type="molecule type" value="Genomic_DNA"/>
</dbReference>
<dbReference type="HOGENOM" id="CLU_249851_0_0_9"/>
<dbReference type="Pfam" id="PF00353">
    <property type="entry name" value="HemolysinCabind"/>
    <property type="match status" value="7"/>
</dbReference>
<feature type="compositionally biased region" description="Low complexity" evidence="3">
    <location>
        <begin position="112"/>
        <end position="122"/>
    </location>
</feature>
<feature type="region of interest" description="Disordered" evidence="3">
    <location>
        <begin position="105"/>
        <end position="125"/>
    </location>
</feature>
<keyword evidence="2" id="KW-0964">Secreted</keyword>
<dbReference type="Proteomes" id="UP000002148">
    <property type="component" value="Chromosome"/>
</dbReference>
<dbReference type="eggNOG" id="COG2931">
    <property type="taxonomic scope" value="Bacteria"/>
</dbReference>
<comment type="subcellular location">
    <subcellularLocation>
        <location evidence="1">Secreted</location>
    </subcellularLocation>
</comment>
<feature type="compositionally biased region" description="Basic residues" evidence="3">
    <location>
        <begin position="161"/>
        <end position="172"/>
    </location>
</feature>
<dbReference type="PANTHER" id="PTHR38340">
    <property type="entry name" value="S-LAYER PROTEIN"/>
    <property type="match status" value="1"/>
</dbReference>
<dbReference type="KEGG" id="ssa:SSA_1099"/>
<evidence type="ECO:0000313" key="5">
    <source>
        <dbReference type="Proteomes" id="UP000002148"/>
    </source>
</evidence>
<evidence type="ECO:0000256" key="2">
    <source>
        <dbReference type="ARBA" id="ARBA00022525"/>
    </source>
</evidence>
<accession>A3CMV6</accession>
<protein>
    <submittedName>
        <fullName evidence="4">Calcium binding hemolysin-like protein, putative</fullName>
    </submittedName>
</protein>
<dbReference type="Gene3D" id="2.150.10.10">
    <property type="entry name" value="Serralysin-like metalloprotease, C-terminal"/>
    <property type="match status" value="2"/>
</dbReference>
<reference evidence="4 5" key="1">
    <citation type="journal article" date="2007" name="J. Bacteriol.">
        <title>Genome of the opportunistic pathogen Streptococcus sanguinis.</title>
        <authorList>
            <person name="Xu P."/>
            <person name="Alves J.M."/>
            <person name="Kitten T."/>
            <person name="Brown A."/>
            <person name="Chen Z."/>
            <person name="Ozaki L.S."/>
            <person name="Manque P."/>
            <person name="Ge X."/>
            <person name="Serrano M.G."/>
            <person name="Puiu D."/>
            <person name="Hendricks S."/>
            <person name="Wang Y."/>
            <person name="Chaplin M.D."/>
            <person name="Akan D."/>
            <person name="Paik S."/>
            <person name="Peterson D.L."/>
            <person name="Macrina F.L."/>
            <person name="Buck G.A."/>
        </authorList>
    </citation>
    <scope>NUCLEOTIDE SEQUENCE [LARGE SCALE GENOMIC DNA]</scope>
    <source>
        <strain evidence="4 5">SK36</strain>
    </source>
</reference>
<dbReference type="InterPro" id="IPR050557">
    <property type="entry name" value="RTX_toxin/Mannuronan_C5-epim"/>
</dbReference>
<dbReference type="InterPro" id="IPR011049">
    <property type="entry name" value="Serralysin-like_metalloprot_C"/>
</dbReference>
<dbReference type="GO" id="GO:0005576">
    <property type="term" value="C:extracellular region"/>
    <property type="evidence" value="ECO:0007669"/>
    <property type="project" value="UniProtKB-SubCell"/>
</dbReference>
<evidence type="ECO:0000313" key="4">
    <source>
        <dbReference type="EMBL" id="ABN44511.1"/>
    </source>
</evidence>
<proteinExistence type="predicted"/>
<keyword evidence="5" id="KW-1185">Reference proteome</keyword>
<evidence type="ECO:0000256" key="3">
    <source>
        <dbReference type="SAM" id="MobiDB-lite"/>
    </source>
</evidence>
<sequence length="1477" mass="159593">MMADGKMSQVLKEDLKQDGVNDSRLFDLALQNMLKRAIASGIVEQNNSESKKTSISSIEDVTRNEVSVVAEVKPAKPPVIKASVIANVKPITDPIKDSVAIDGERELEEENSSSNISGNEQSTPTDGEVYYLLKTYRQFSSPDSNPYVPPIPEKNEDNPRQKKNPKQSNKKSSKSDVNIENILNGISEFAKKVYELGEIIEKGTKGIFNFESDVEIEKGLGLNDIGGVFGPAGRKVGQFIDDVKKKFDDIAVTIPEKYLPDIFKGKSSINFFEGLNIYGTITEGNEDVKRVYEYKGDDRGKFIESIGVISKYLEQLFGMFAFKVDAKSRIELANNILGLFFLQELLETLAEKLGRKAAADFWDSQADKASETPNLDPLVLDLSGDGFKPTSLDKGVHFDLDGNGFAERINWIQGDDALLVLDKNGDGMINDGNELFGDRYRLANGKLARFGFEALIEQDTNGDNVIDDKDANYSRLQVWQDVNQNGISEKEELRSLSQAGVAAIQLNYQKSQLGGHEEVIFGNSAKFIKTNGETGDATEYWVKKRGYDTKILNDIVIPLEVRFLPNVAGSGNMPSLHRAMAMDVTGQLKDKVGRFILSRDVVERRQLVESILIQMAGAQNTASNSRGTAMDAKQLQVIEALLGRDYTGTSGANPHASSASILKDLYQKMVDYYYYAMMSSSHLSGVAPLIQVKEDKVIDLELLKSVLPGYLKVKDGIQLGDVAGYLKHMENQGISGYQDFKTYFGSMSHDYLKAIMIGAGEVVMGSDKGESLQATEKQAFVMASGGDDNVQGDKQNNILEGGSGNDKLYGGAGDDTYIFDLGHGKDTISDNDGLSTIRFGAGIALADLQVSHPVNDSWSAVLTNTKTGDSITFSNFRFSASYRNLKLVFSDGTELGVSDEGSPFRTLYGTSESEYLSSPINNLTIYAGAGNDTLNGSSGSDRLYGDEGDDLLEGDSGNDLLEGGSGNDKLYGGAGDDTYIFDLGHGKDTISDNDGLSTIRFGAGIALADLQVSHPVNDSWSAVLTNTKTGDSITFSNFRFSASYRNLKLVFSDGTELGVSDEGSPFRTLYGTSESEYLSSPINNLTIYAGAGNDTLNGSSGSDRLYGDEGDDLLEGDSGNDLLEGGSGNDKLYGGAGDDTYIFDLGHGKDTISDNDGLSTIRFGAGIALADLQVSHPVNDSWSAVLTNTKTGDSITFSNFRFSASYRNLKLVFSDGTELGVSDEGSPFRTLYGTSESEYLSSPINNLTIYAGAGNDTLNGSSGSDKLYGDKGNDELNGGDGNDLLDGGSGNDKLYGGAGDDTYIFDLGHGKDTISDYEGLSTIRFGEGISPEKLRLAKSDNWNLSLTLGDDQLILNNYFYSSSYRNVRLEFSDKRTATVNDQLMTLDVKAAPVSESVVTPAVQAQTLVTLVNDVASSNPVTNTSPLPQASTTEIRSVTQSQLLVQEVSALPSENTVSAVNSAANTNTNLFTEQLTVQ</sequence>
<dbReference type="PRINTS" id="PR00313">
    <property type="entry name" value="CABNDNGRPT"/>
</dbReference>
<dbReference type="PROSITE" id="PS00330">
    <property type="entry name" value="HEMOLYSIN_CALCIUM"/>
    <property type="match status" value="7"/>
</dbReference>
<dbReference type="SUPFAM" id="SSF51120">
    <property type="entry name" value="beta-Roll"/>
    <property type="match status" value="4"/>
</dbReference>